<evidence type="ECO:0000313" key="1">
    <source>
        <dbReference type="EMBL" id="CEF99781.1"/>
    </source>
</evidence>
<dbReference type="Proteomes" id="UP000009170">
    <property type="component" value="Unassembled WGS sequence"/>
</dbReference>
<dbReference type="AlphaFoldDB" id="A0A090M6F9"/>
<dbReference type="KEGG" id="ota:OT_ostta12g00460"/>
<reference evidence="1 2" key="2">
    <citation type="journal article" date="2014" name="BMC Genomics">
        <title>An improved genome of the model marine alga Ostreococcus tauri unfolds by assessing Illumina de novo assemblies.</title>
        <authorList>
            <person name="Blanc-Mathieu R."/>
            <person name="Verhelst B."/>
            <person name="Derelle E."/>
            <person name="Rombauts S."/>
            <person name="Bouget F.Y."/>
            <person name="Carre I."/>
            <person name="Chateau A."/>
            <person name="Eyre-Walker A."/>
            <person name="Grimsley N."/>
            <person name="Moreau H."/>
            <person name="Piegu B."/>
            <person name="Rivals E."/>
            <person name="Schackwitz W."/>
            <person name="Van de Peer Y."/>
            <person name="Piganeau G."/>
        </authorList>
    </citation>
    <scope>NUCLEOTIDE SEQUENCE [LARGE SCALE GENOMIC DNA]</scope>
    <source>
        <strain evidence="2">OTTH 0595 / CCAP 157/2 / RCC745</strain>
    </source>
</reference>
<keyword evidence="2" id="KW-1185">Reference proteome</keyword>
<dbReference type="EMBL" id="CAID01000012">
    <property type="protein sequence ID" value="CEF99781.1"/>
    <property type="molecule type" value="Genomic_DNA"/>
</dbReference>
<dbReference type="RefSeq" id="XP_022840033.1">
    <property type="nucleotide sequence ID" value="XM_022982807.1"/>
</dbReference>
<reference evidence="2" key="1">
    <citation type="journal article" date="2006" name="Proc. Natl. Acad. Sci. U.S.A.">
        <title>Genome analysis of the smallest free-living eukaryote Ostreococcus tauri unveils many unique features.</title>
        <authorList>
            <person name="Derelle E."/>
            <person name="Ferraz C."/>
            <person name="Rombauts S."/>
            <person name="Rouze P."/>
            <person name="Worden A.Z."/>
            <person name="Robbens S."/>
            <person name="Partensky F."/>
            <person name="Degroeve S."/>
            <person name="Echeynie S."/>
            <person name="Cooke R."/>
            <person name="Saeys Y."/>
            <person name="Wuyts J."/>
            <person name="Jabbari K."/>
            <person name="Bowler C."/>
            <person name="Panaud O."/>
            <person name="Piegu B."/>
            <person name="Ball S.G."/>
            <person name="Ral J.-P."/>
            <person name="Bouget F.-Y."/>
            <person name="Piganeau G."/>
            <person name="De Baets B."/>
            <person name="Picard A."/>
            <person name="Delseny M."/>
            <person name="Demaille J."/>
            <person name="Van de Peer Y."/>
            <person name="Moreau H."/>
        </authorList>
    </citation>
    <scope>NUCLEOTIDE SEQUENCE [LARGE SCALE GENOMIC DNA]</scope>
    <source>
        <strain evidence="2">OTTH 0595 / CCAP 157/2 / RCC745</strain>
    </source>
</reference>
<sequence length="214" mass="23920">MARASSVFAAAAPARARRPAREAAKDALRAACLGGDARGVERRARALETFMLASEWATVERTSEGVWRVAYTNAPAPSNGRLGVFSGASFQVVDATRRRYSNVLSVPPENWLRCELRARWDVLEDDALWLATFESVEIKVFDRFVLGKKVWGEGEVTRVWRTTYVDDDVRVVRAARTREAEAAGAARGRRAREGEDCLFVMTKETPWWEIPTGV</sequence>
<evidence type="ECO:0000313" key="2">
    <source>
        <dbReference type="Proteomes" id="UP000009170"/>
    </source>
</evidence>
<proteinExistence type="predicted"/>
<dbReference type="InParanoid" id="A0A090M6F9"/>
<gene>
    <name evidence="1" type="ORF">OT_ostta12g00460</name>
</gene>
<accession>A0A090M6F9</accession>
<protein>
    <submittedName>
        <fullName evidence="1">Unnamed product</fullName>
    </submittedName>
</protein>
<dbReference type="GeneID" id="34946271"/>
<name>A0A090M6F9_OSTTA</name>
<comment type="caution">
    <text evidence="1">The sequence shown here is derived from an EMBL/GenBank/DDBJ whole genome shotgun (WGS) entry which is preliminary data.</text>
</comment>
<organism evidence="1 2">
    <name type="scientific">Ostreococcus tauri</name>
    <name type="common">Marine green alga</name>
    <dbReference type="NCBI Taxonomy" id="70448"/>
    <lineage>
        <taxon>Eukaryota</taxon>
        <taxon>Viridiplantae</taxon>
        <taxon>Chlorophyta</taxon>
        <taxon>Mamiellophyceae</taxon>
        <taxon>Mamiellales</taxon>
        <taxon>Bathycoccaceae</taxon>
        <taxon>Ostreococcus</taxon>
    </lineage>
</organism>